<feature type="transmembrane region" description="Helical" evidence="3">
    <location>
        <begin position="333"/>
        <end position="358"/>
    </location>
</feature>
<sequence>MASDLRGWETDPLFAAAEVVQDSADRMQTIYRLALHESSLIGGDHHDSNVVASLKLHQRDLVTAIETTKWQLEDFEKAASLSIIRSKLRTREILVARYRQFVEAIREQICQIEKNLDYSSLRDSIVDTSHVSLNTREEDNLALFLSGVMANPVNNYTKDSCIVEGFLDATDASCSLASTNEIVEERTEDTGNIIMKGAANFIQDSSKRSKSSCAKNGDWDLEAFNSKCEISLRNKFKELINRMSIFFNFFGRLSSLYESRINRNSTRISKDEEQRHYPPLNIFQRTKSHHIHARKWSASALIRFQVLYSQLTTRIIHSSNHRYACMRRPVQSMITLIVAALFFGMSVLFCTQASTFFIPLKS</sequence>
<evidence type="ECO:0000256" key="1">
    <source>
        <dbReference type="ARBA" id="ARBA00022927"/>
    </source>
</evidence>
<dbReference type="PANTHER" id="PTHR34949">
    <property type="entry name" value="OS05G0443700 PROTEIN"/>
    <property type="match status" value="1"/>
</dbReference>
<keyword evidence="1" id="KW-0653">Protein transport</keyword>
<evidence type="ECO:0000256" key="2">
    <source>
        <dbReference type="ARBA" id="ARBA00046280"/>
    </source>
</evidence>
<dbReference type="Gramene" id="Kaladp0037s0113.1.v1.1">
    <property type="protein sequence ID" value="Kaladp0037s0113.1.v1.1"/>
    <property type="gene ID" value="Kaladp0037s0113.v1.1"/>
</dbReference>
<dbReference type="InterPro" id="IPR015260">
    <property type="entry name" value="Syntaxin-6/10/61_N"/>
</dbReference>
<dbReference type="PANTHER" id="PTHR34949:SF2">
    <property type="entry name" value="OS05G0443700 PROTEIN"/>
    <property type="match status" value="1"/>
</dbReference>
<dbReference type="Gene3D" id="1.20.58.90">
    <property type="match status" value="1"/>
</dbReference>
<dbReference type="Pfam" id="PF09177">
    <property type="entry name" value="STX6_10_61_N"/>
    <property type="match status" value="1"/>
</dbReference>
<evidence type="ECO:0000313" key="5">
    <source>
        <dbReference type="EnsemblPlants" id="Kaladp0037s0113.1.v1.1"/>
    </source>
</evidence>
<keyword evidence="6" id="KW-1185">Reference proteome</keyword>
<dbReference type="Proteomes" id="UP000594263">
    <property type="component" value="Unplaced"/>
</dbReference>
<feature type="domain" description="Syntaxin 6/10/61 N-terminal" evidence="4">
    <location>
        <begin position="11"/>
        <end position="113"/>
    </location>
</feature>
<dbReference type="GO" id="GO:0016020">
    <property type="term" value="C:membrane"/>
    <property type="evidence" value="ECO:0007669"/>
    <property type="project" value="InterPro"/>
</dbReference>
<organism evidence="5 6">
    <name type="scientific">Kalanchoe fedtschenkoi</name>
    <name type="common">Lavender scallops</name>
    <name type="synonym">South American air plant</name>
    <dbReference type="NCBI Taxonomy" id="63787"/>
    <lineage>
        <taxon>Eukaryota</taxon>
        <taxon>Viridiplantae</taxon>
        <taxon>Streptophyta</taxon>
        <taxon>Embryophyta</taxon>
        <taxon>Tracheophyta</taxon>
        <taxon>Spermatophyta</taxon>
        <taxon>Magnoliopsida</taxon>
        <taxon>eudicotyledons</taxon>
        <taxon>Gunneridae</taxon>
        <taxon>Pentapetalae</taxon>
        <taxon>Saxifragales</taxon>
        <taxon>Crassulaceae</taxon>
        <taxon>Kalanchoe</taxon>
    </lineage>
</organism>
<accession>A0A7N0THN6</accession>
<proteinExistence type="predicted"/>
<evidence type="ECO:0000313" key="6">
    <source>
        <dbReference type="Proteomes" id="UP000594263"/>
    </source>
</evidence>
<dbReference type="InterPro" id="IPR010989">
    <property type="entry name" value="SNARE"/>
</dbReference>
<comment type="subcellular location">
    <subcellularLocation>
        <location evidence="2">Endomembrane system</location>
        <topology evidence="2">Single-pass type IV membrane protein</topology>
    </subcellularLocation>
</comment>
<dbReference type="GO" id="GO:0012505">
    <property type="term" value="C:endomembrane system"/>
    <property type="evidence" value="ECO:0007669"/>
    <property type="project" value="UniProtKB-SubCell"/>
</dbReference>
<name>A0A7N0THN6_KALFE</name>
<dbReference type="CDD" id="cd21442">
    <property type="entry name" value="SNARE_NTD_STX6-like"/>
    <property type="match status" value="1"/>
</dbReference>
<evidence type="ECO:0000259" key="4">
    <source>
        <dbReference type="Pfam" id="PF09177"/>
    </source>
</evidence>
<reference evidence="5" key="1">
    <citation type="submission" date="2021-01" db="UniProtKB">
        <authorList>
            <consortium name="EnsemblPlants"/>
        </authorList>
    </citation>
    <scope>IDENTIFICATION</scope>
</reference>
<dbReference type="AlphaFoldDB" id="A0A7N0THN6"/>
<keyword evidence="3" id="KW-1133">Transmembrane helix</keyword>
<keyword evidence="3" id="KW-0472">Membrane</keyword>
<keyword evidence="1" id="KW-0813">Transport</keyword>
<protein>
    <recommendedName>
        <fullName evidence="4">Syntaxin 6/10/61 N-terminal domain-containing protein</fullName>
    </recommendedName>
</protein>
<evidence type="ECO:0000256" key="3">
    <source>
        <dbReference type="SAM" id="Phobius"/>
    </source>
</evidence>
<keyword evidence="3" id="KW-0812">Transmembrane</keyword>
<dbReference type="SUPFAM" id="SSF47661">
    <property type="entry name" value="t-snare proteins"/>
    <property type="match status" value="1"/>
</dbReference>
<dbReference type="GO" id="GO:0015031">
    <property type="term" value="P:protein transport"/>
    <property type="evidence" value="ECO:0007669"/>
    <property type="project" value="UniProtKB-KW"/>
</dbReference>
<dbReference type="EnsemblPlants" id="Kaladp0037s0113.1.v1.1">
    <property type="protein sequence ID" value="Kaladp0037s0113.1.v1.1"/>
    <property type="gene ID" value="Kaladp0037s0113.v1.1"/>
</dbReference>
<dbReference type="GO" id="GO:0048193">
    <property type="term" value="P:Golgi vesicle transport"/>
    <property type="evidence" value="ECO:0007669"/>
    <property type="project" value="InterPro"/>
</dbReference>